<protein>
    <recommendedName>
        <fullName evidence="4">Reverse transcriptase domain-containing protein</fullName>
    </recommendedName>
</protein>
<evidence type="ECO:0008006" key="4">
    <source>
        <dbReference type="Google" id="ProtNLM"/>
    </source>
</evidence>
<proteinExistence type="predicted"/>
<dbReference type="Proteomes" id="UP000008827">
    <property type="component" value="Chromosome 13"/>
</dbReference>
<dbReference type="Gramene" id="KRH20767">
    <property type="protein sequence ID" value="KRH20767"/>
    <property type="gene ID" value="GLYMA_13G199000"/>
</dbReference>
<dbReference type="EnsemblPlants" id="KRH20767">
    <property type="protein sequence ID" value="KRH20767"/>
    <property type="gene ID" value="GLYMA_13G199000"/>
</dbReference>
<evidence type="ECO:0000313" key="1">
    <source>
        <dbReference type="EMBL" id="KRH20767.1"/>
    </source>
</evidence>
<accession>A0A0R0H2S5</accession>
<dbReference type="AlphaFoldDB" id="A0A0R0H2S5"/>
<sequence>MVAEGLTGVLNKSVELGLFKGFKVNHGICFSKLQYADDSFLVGGACWENLWAIIKAFLRSFELASFCTKDPVKDNCKID</sequence>
<name>A0A0R0H2S5_SOYBN</name>
<organism evidence="1">
    <name type="scientific">Glycine max</name>
    <name type="common">Soybean</name>
    <name type="synonym">Glycine hispida</name>
    <dbReference type="NCBI Taxonomy" id="3847"/>
    <lineage>
        <taxon>Eukaryota</taxon>
        <taxon>Viridiplantae</taxon>
        <taxon>Streptophyta</taxon>
        <taxon>Embryophyta</taxon>
        <taxon>Tracheophyta</taxon>
        <taxon>Spermatophyta</taxon>
        <taxon>Magnoliopsida</taxon>
        <taxon>eudicotyledons</taxon>
        <taxon>Gunneridae</taxon>
        <taxon>Pentapetalae</taxon>
        <taxon>rosids</taxon>
        <taxon>fabids</taxon>
        <taxon>Fabales</taxon>
        <taxon>Fabaceae</taxon>
        <taxon>Papilionoideae</taxon>
        <taxon>50 kb inversion clade</taxon>
        <taxon>NPAAA clade</taxon>
        <taxon>indigoferoid/millettioid clade</taxon>
        <taxon>Phaseoleae</taxon>
        <taxon>Glycine</taxon>
        <taxon>Glycine subgen. Soja</taxon>
    </lineage>
</organism>
<keyword evidence="3" id="KW-1185">Reference proteome</keyword>
<reference evidence="1 2" key="1">
    <citation type="journal article" date="2010" name="Nature">
        <title>Genome sequence of the palaeopolyploid soybean.</title>
        <authorList>
            <person name="Schmutz J."/>
            <person name="Cannon S.B."/>
            <person name="Schlueter J."/>
            <person name="Ma J."/>
            <person name="Mitros T."/>
            <person name="Nelson W."/>
            <person name="Hyten D.L."/>
            <person name="Song Q."/>
            <person name="Thelen J.J."/>
            <person name="Cheng J."/>
            <person name="Xu D."/>
            <person name="Hellsten U."/>
            <person name="May G.D."/>
            <person name="Yu Y."/>
            <person name="Sakurai T."/>
            <person name="Umezawa T."/>
            <person name="Bhattacharyya M.K."/>
            <person name="Sandhu D."/>
            <person name="Valliyodan B."/>
            <person name="Lindquist E."/>
            <person name="Peto M."/>
            <person name="Grant D."/>
            <person name="Shu S."/>
            <person name="Goodstein D."/>
            <person name="Barry K."/>
            <person name="Futrell-Griggs M."/>
            <person name="Abernathy B."/>
            <person name="Du J."/>
            <person name="Tian Z."/>
            <person name="Zhu L."/>
            <person name="Gill N."/>
            <person name="Joshi T."/>
            <person name="Libault M."/>
            <person name="Sethuraman A."/>
            <person name="Zhang X.-C."/>
            <person name="Shinozaki K."/>
            <person name="Nguyen H.T."/>
            <person name="Wing R.A."/>
            <person name="Cregan P."/>
            <person name="Specht J."/>
            <person name="Grimwood J."/>
            <person name="Rokhsar D."/>
            <person name="Stacey G."/>
            <person name="Shoemaker R.C."/>
            <person name="Jackson S.A."/>
        </authorList>
    </citation>
    <scope>NUCLEOTIDE SEQUENCE</scope>
    <source>
        <strain evidence="2">cv. Williams 82</strain>
        <tissue evidence="1">Callus</tissue>
    </source>
</reference>
<evidence type="ECO:0000313" key="2">
    <source>
        <dbReference type="EnsemblPlants" id="KRH20767"/>
    </source>
</evidence>
<dbReference type="EMBL" id="CM000846">
    <property type="protein sequence ID" value="KRH20767.1"/>
    <property type="molecule type" value="Genomic_DNA"/>
</dbReference>
<gene>
    <name evidence="1" type="ORF">GLYMA_13G199000</name>
</gene>
<reference evidence="2" key="2">
    <citation type="submission" date="2018-02" db="UniProtKB">
        <authorList>
            <consortium name="EnsemblPlants"/>
        </authorList>
    </citation>
    <scope>IDENTIFICATION</scope>
    <source>
        <strain evidence="2">Williams 82</strain>
    </source>
</reference>
<evidence type="ECO:0000313" key="3">
    <source>
        <dbReference type="Proteomes" id="UP000008827"/>
    </source>
</evidence>
<dbReference type="InParanoid" id="A0A0R0H2S5"/>
<reference evidence="1" key="3">
    <citation type="submission" date="2018-07" db="EMBL/GenBank/DDBJ databases">
        <title>WGS assembly of Glycine max.</title>
        <authorList>
            <person name="Schmutz J."/>
            <person name="Cannon S."/>
            <person name="Schlueter J."/>
            <person name="Ma J."/>
            <person name="Mitros T."/>
            <person name="Nelson W."/>
            <person name="Hyten D."/>
            <person name="Song Q."/>
            <person name="Thelen J."/>
            <person name="Cheng J."/>
            <person name="Xu D."/>
            <person name="Hellsten U."/>
            <person name="May G."/>
            <person name="Yu Y."/>
            <person name="Sakurai T."/>
            <person name="Umezawa T."/>
            <person name="Bhattacharyya M."/>
            <person name="Sandhu D."/>
            <person name="Valliyodan B."/>
            <person name="Lindquist E."/>
            <person name="Peto M."/>
            <person name="Grant D."/>
            <person name="Shu S."/>
            <person name="Goodstein D."/>
            <person name="Barry K."/>
            <person name="Futrell-Griggs M."/>
            <person name="Abernathy B."/>
            <person name="Du J."/>
            <person name="Tian Z."/>
            <person name="Zhu L."/>
            <person name="Gill N."/>
            <person name="Joshi T."/>
            <person name="Libault M."/>
            <person name="Sethuraman A."/>
            <person name="Zhang X."/>
            <person name="Shinozaki K."/>
            <person name="Nguyen H."/>
            <person name="Wing R."/>
            <person name="Cregan P."/>
            <person name="Specht J."/>
            <person name="Grimwood J."/>
            <person name="Rokhsar D."/>
            <person name="Stacey G."/>
            <person name="Shoemaker R."/>
            <person name="Jackson S."/>
        </authorList>
    </citation>
    <scope>NUCLEOTIDE SEQUENCE</scope>
    <source>
        <tissue evidence="1">Callus</tissue>
    </source>
</reference>